<evidence type="ECO:0000256" key="5">
    <source>
        <dbReference type="ARBA" id="ARBA00022801"/>
    </source>
</evidence>
<gene>
    <name evidence="9" type="primary">lepB</name>
    <name evidence="9" type="ORF">M9B40_02050</name>
</gene>
<feature type="transmembrane region" description="Helical" evidence="7">
    <location>
        <begin position="103"/>
        <end position="121"/>
    </location>
</feature>
<evidence type="ECO:0000256" key="4">
    <source>
        <dbReference type="ARBA" id="ARBA00019232"/>
    </source>
</evidence>
<accession>A0A9Q8TZ42</accession>
<evidence type="ECO:0000259" key="8">
    <source>
        <dbReference type="Pfam" id="PF10502"/>
    </source>
</evidence>
<dbReference type="GO" id="GO:0004252">
    <property type="term" value="F:serine-type endopeptidase activity"/>
    <property type="evidence" value="ECO:0007669"/>
    <property type="project" value="InterPro"/>
</dbReference>
<proteinExistence type="inferred from homology"/>
<dbReference type="NCBIfam" id="TIGR02227">
    <property type="entry name" value="sigpep_I_bact"/>
    <property type="match status" value="1"/>
</dbReference>
<feature type="domain" description="Peptidase S26" evidence="8">
    <location>
        <begin position="103"/>
        <end position="284"/>
    </location>
</feature>
<dbReference type="PROSITE" id="PS00761">
    <property type="entry name" value="SPASE_I_3"/>
    <property type="match status" value="1"/>
</dbReference>
<feature type="active site" evidence="6">
    <location>
        <position position="182"/>
    </location>
</feature>
<organism evidence="9 10">
    <name type="scientific">SAR86 cluster bacterium</name>
    <dbReference type="NCBI Taxonomy" id="2030880"/>
    <lineage>
        <taxon>Bacteria</taxon>
        <taxon>Pseudomonadati</taxon>
        <taxon>Pseudomonadota</taxon>
        <taxon>Gammaproteobacteria</taxon>
        <taxon>SAR86 cluster</taxon>
    </lineage>
</organism>
<dbReference type="GO" id="GO:0006465">
    <property type="term" value="P:signal peptide processing"/>
    <property type="evidence" value="ECO:0007669"/>
    <property type="project" value="InterPro"/>
</dbReference>
<dbReference type="PROSITE" id="PS00760">
    <property type="entry name" value="SPASE_I_2"/>
    <property type="match status" value="1"/>
</dbReference>
<dbReference type="Pfam" id="PF10502">
    <property type="entry name" value="Peptidase_S26"/>
    <property type="match status" value="1"/>
</dbReference>
<comment type="subcellular location">
    <subcellularLocation>
        <location evidence="7">Membrane</location>
        <topology evidence="7">Multi-pass membrane protein</topology>
    </subcellularLocation>
</comment>
<keyword evidence="7" id="KW-0812">Transmembrane</keyword>
<reference evidence="9" key="1">
    <citation type="submission" date="2022-05" db="EMBL/GenBank/DDBJ databases">
        <title>Single-amplified genomics reveal most streamlined microbe among free-living bacteria.</title>
        <authorList>
            <person name="Roda-Garcia J."/>
            <person name="Haro-Moreno J.M."/>
            <person name="Rodriguez-Valera F."/>
            <person name="Almagro-Moreno S."/>
            <person name="Lopez-Perez M."/>
        </authorList>
    </citation>
    <scope>NUCLEOTIDE SEQUENCE</scope>
    <source>
        <strain evidence="9">TMED112-D2-2</strain>
    </source>
</reference>
<evidence type="ECO:0000313" key="9">
    <source>
        <dbReference type="EMBL" id="URQ63564.1"/>
    </source>
</evidence>
<dbReference type="InterPro" id="IPR019533">
    <property type="entry name" value="Peptidase_S26"/>
</dbReference>
<feature type="transmembrane region" description="Helical" evidence="7">
    <location>
        <begin position="14"/>
        <end position="34"/>
    </location>
</feature>
<protein>
    <recommendedName>
        <fullName evidence="4 7">Signal peptidase I</fullName>
        <ecNumber evidence="3 7">3.4.21.89</ecNumber>
    </recommendedName>
</protein>
<dbReference type="PANTHER" id="PTHR43390:SF1">
    <property type="entry name" value="CHLOROPLAST PROCESSING PEPTIDASE"/>
    <property type="match status" value="1"/>
</dbReference>
<dbReference type="Gene3D" id="2.10.109.10">
    <property type="entry name" value="Umud Fragment, subunit A"/>
    <property type="match status" value="1"/>
</dbReference>
<keyword evidence="7" id="KW-1133">Transmembrane helix</keyword>
<evidence type="ECO:0000256" key="7">
    <source>
        <dbReference type="RuleBase" id="RU362042"/>
    </source>
</evidence>
<dbReference type="CDD" id="cd06530">
    <property type="entry name" value="S26_SPase_I"/>
    <property type="match status" value="1"/>
</dbReference>
<keyword evidence="7" id="KW-0645">Protease</keyword>
<evidence type="ECO:0000256" key="6">
    <source>
        <dbReference type="PIRSR" id="PIRSR600223-1"/>
    </source>
</evidence>
<comment type="catalytic activity">
    <reaction evidence="1 7">
        <text>Cleavage of hydrophobic, N-terminal signal or leader sequences from secreted and periplasmic proteins.</text>
        <dbReference type="EC" id="3.4.21.89"/>
    </reaction>
</comment>
<dbReference type="GO" id="GO:0016020">
    <property type="term" value="C:membrane"/>
    <property type="evidence" value="ECO:0007669"/>
    <property type="project" value="UniProtKB-SubCell"/>
</dbReference>
<evidence type="ECO:0000313" key="10">
    <source>
        <dbReference type="Proteomes" id="UP001056381"/>
    </source>
</evidence>
<dbReference type="Proteomes" id="UP001056381">
    <property type="component" value="Chromosome"/>
</dbReference>
<keyword evidence="10" id="KW-1185">Reference proteome</keyword>
<dbReference type="EC" id="3.4.21.89" evidence="3 7"/>
<dbReference type="SUPFAM" id="SSF51306">
    <property type="entry name" value="LexA/Signal peptidase"/>
    <property type="match status" value="1"/>
</dbReference>
<dbReference type="AlphaFoldDB" id="A0A9Q8TZ42"/>
<dbReference type="InterPro" id="IPR019757">
    <property type="entry name" value="Pept_S26A_signal_pept_1_Lys-AS"/>
</dbReference>
<sequence length="302" mass="34786">MGSIFSIFEPISNIFFFILFNGVVCGISIHWVVSKLNGTFSKNLNRIFQNIALIASIFVIAIIFIKQWNIGDLLAFYALFSAVLFSVSIYFGNKEVIKETRGWFINIFLIFFIRGYFYEPYQIPSQSMRPNLNVGDFVLVSRFAYGYEVPFTNRSKVFHKDPEIGEIVVFFPPHKPSTPFVKRVIAKGGDTVKYVNKKIYINGLLYKQEDISTDFDGANIFNESNGSTNYLIRKSNSNFSRNSEWVVPEGSFFVVGDNRDNSSDSRAWGFVSGKSIWGRADYIWLTWESWSDIPKFKFEELN</sequence>
<dbReference type="PRINTS" id="PR00727">
    <property type="entry name" value="LEADERPTASE"/>
</dbReference>
<feature type="transmembrane region" description="Helical" evidence="7">
    <location>
        <begin position="46"/>
        <end position="68"/>
    </location>
</feature>
<dbReference type="InterPro" id="IPR019758">
    <property type="entry name" value="Pept_S26A_signal_pept_1_CS"/>
</dbReference>
<comment type="similarity">
    <text evidence="2 7">Belongs to the peptidase S26 family.</text>
</comment>
<keyword evidence="5 7" id="KW-0378">Hydrolase</keyword>
<dbReference type="GO" id="GO:0009003">
    <property type="term" value="F:signal peptidase activity"/>
    <property type="evidence" value="ECO:0007669"/>
    <property type="project" value="UniProtKB-EC"/>
</dbReference>
<dbReference type="InterPro" id="IPR036286">
    <property type="entry name" value="LexA/Signal_pep-like_sf"/>
</dbReference>
<keyword evidence="7" id="KW-0472">Membrane</keyword>
<evidence type="ECO:0000256" key="3">
    <source>
        <dbReference type="ARBA" id="ARBA00013208"/>
    </source>
</evidence>
<feature type="active site" evidence="6">
    <location>
        <position position="127"/>
    </location>
</feature>
<dbReference type="EMBL" id="CP097966">
    <property type="protein sequence ID" value="URQ63564.1"/>
    <property type="molecule type" value="Genomic_DNA"/>
</dbReference>
<evidence type="ECO:0000256" key="1">
    <source>
        <dbReference type="ARBA" id="ARBA00000677"/>
    </source>
</evidence>
<name>A0A9Q8TZ42_9GAMM</name>
<feature type="transmembrane region" description="Helical" evidence="7">
    <location>
        <begin position="74"/>
        <end position="91"/>
    </location>
</feature>
<dbReference type="PANTHER" id="PTHR43390">
    <property type="entry name" value="SIGNAL PEPTIDASE I"/>
    <property type="match status" value="1"/>
</dbReference>
<evidence type="ECO:0000256" key="2">
    <source>
        <dbReference type="ARBA" id="ARBA00009370"/>
    </source>
</evidence>
<dbReference type="InterPro" id="IPR000223">
    <property type="entry name" value="Pept_S26A_signal_pept_1"/>
</dbReference>